<keyword evidence="2" id="KW-0813">Transport</keyword>
<dbReference type="Gene3D" id="1.10.10.10">
    <property type="entry name" value="Winged helix-like DNA-binding domain superfamily/Winged helix DNA-binding domain"/>
    <property type="match status" value="1"/>
</dbReference>
<proteinExistence type="predicted"/>
<dbReference type="PROSITE" id="PS51094">
    <property type="entry name" value="PTS_EIIA_TYPE_2"/>
    <property type="match status" value="1"/>
</dbReference>
<dbReference type="SUPFAM" id="SSF46955">
    <property type="entry name" value="Putative DNA-binding domain"/>
    <property type="match status" value="1"/>
</dbReference>
<protein>
    <submittedName>
        <fullName evidence="2">PTS sugar transporter subunit IIA</fullName>
    </submittedName>
</protein>
<dbReference type="InterPro" id="IPR016152">
    <property type="entry name" value="PTrfase/Anion_transptr"/>
</dbReference>
<dbReference type="PANTHER" id="PTHR47738:SF1">
    <property type="entry name" value="NITROGEN REGULATORY PROTEIN"/>
    <property type="match status" value="1"/>
</dbReference>
<dbReference type="EMBL" id="JACCQK010000662">
    <property type="protein sequence ID" value="MBG0780292.1"/>
    <property type="molecule type" value="Genomic_DNA"/>
</dbReference>
<dbReference type="InterPro" id="IPR002178">
    <property type="entry name" value="PTS_EIIA_type-2_dom"/>
</dbReference>
<dbReference type="InterPro" id="IPR010093">
    <property type="entry name" value="SinI_DNA-bd"/>
</dbReference>
<evidence type="ECO:0000313" key="2">
    <source>
        <dbReference type="EMBL" id="MBG0780292.1"/>
    </source>
</evidence>
<dbReference type="NCBIfam" id="TIGR01764">
    <property type="entry name" value="excise"/>
    <property type="match status" value="1"/>
</dbReference>
<dbReference type="InterPro" id="IPR009061">
    <property type="entry name" value="DNA-bd_dom_put_sf"/>
</dbReference>
<organism evidence="2 3">
    <name type="scientific">Desulfotignum balticum</name>
    <dbReference type="NCBI Taxonomy" id="115781"/>
    <lineage>
        <taxon>Bacteria</taxon>
        <taxon>Pseudomonadati</taxon>
        <taxon>Thermodesulfobacteriota</taxon>
        <taxon>Desulfobacteria</taxon>
        <taxon>Desulfobacterales</taxon>
        <taxon>Desulfobacteraceae</taxon>
        <taxon>Desulfotignum</taxon>
    </lineage>
</organism>
<accession>A0A931CVT7</accession>
<dbReference type="InterPro" id="IPR041657">
    <property type="entry name" value="HTH_17"/>
</dbReference>
<comment type="caution">
    <text evidence="2">The sequence shown here is derived from an EMBL/GenBank/DDBJ whole genome shotgun (WGS) entry which is preliminary data.</text>
</comment>
<feature type="domain" description="PTS EIIA type-2" evidence="1">
    <location>
        <begin position="79"/>
        <end position="223"/>
    </location>
</feature>
<gene>
    <name evidence="2" type="ORF">H0S81_10260</name>
</gene>
<dbReference type="InterPro" id="IPR051541">
    <property type="entry name" value="PTS_SugarTrans_NitroReg"/>
</dbReference>
<dbReference type="Proteomes" id="UP000706172">
    <property type="component" value="Unassembled WGS sequence"/>
</dbReference>
<dbReference type="Pfam" id="PF12728">
    <property type="entry name" value="HTH_17"/>
    <property type="match status" value="1"/>
</dbReference>
<dbReference type="AlphaFoldDB" id="A0A931CVT7"/>
<reference evidence="2" key="1">
    <citation type="submission" date="2020-07" db="EMBL/GenBank/DDBJ databases">
        <title>Severe corrosion of carbon steel in oil field produced water can be linked to methanogenic archaea containing a special type of NiFe hydrogenase.</title>
        <authorList>
            <person name="Lahme S."/>
            <person name="Mand J."/>
            <person name="Longwell J."/>
            <person name="Smith R."/>
            <person name="Enning D."/>
        </authorList>
    </citation>
    <scope>NUCLEOTIDE SEQUENCE</scope>
    <source>
        <strain evidence="2">MIC098Bin6</strain>
    </source>
</reference>
<dbReference type="PANTHER" id="PTHR47738">
    <property type="entry name" value="PTS SYSTEM FRUCTOSE-LIKE EIIA COMPONENT-RELATED"/>
    <property type="match status" value="1"/>
</dbReference>
<sequence>MKKNMTLSVFDLSTYLGVNPDTIKRWVRQGKLPVLPKGADLRFEKKDLEKWAALHNIRLNLTDKKSAEKQNQDDVPLSQALQNGGIYFDIPVNNVVSVLESCVKKIFQVPDDFKPDLLDRLVERENAFSTGVGNGMAIPHPRQQLSYLPDPMITVNFLSHPVDYNALDGRPVSILFCILCPSLQHHLHLLSALSFCLKDADFVAFIKSRPQLDELVEQTMVLQKANPL</sequence>
<dbReference type="SUPFAM" id="SSF55804">
    <property type="entry name" value="Phoshotransferase/anion transport protein"/>
    <property type="match status" value="1"/>
</dbReference>
<evidence type="ECO:0000313" key="3">
    <source>
        <dbReference type="Proteomes" id="UP000706172"/>
    </source>
</evidence>
<dbReference type="GO" id="GO:0003677">
    <property type="term" value="F:DNA binding"/>
    <property type="evidence" value="ECO:0007669"/>
    <property type="project" value="InterPro"/>
</dbReference>
<dbReference type="Pfam" id="PF00359">
    <property type="entry name" value="PTS_EIIA_2"/>
    <property type="match status" value="1"/>
</dbReference>
<dbReference type="InterPro" id="IPR036388">
    <property type="entry name" value="WH-like_DNA-bd_sf"/>
</dbReference>
<evidence type="ECO:0000259" key="1">
    <source>
        <dbReference type="PROSITE" id="PS51094"/>
    </source>
</evidence>
<keyword evidence="2" id="KW-0762">Sugar transport</keyword>
<dbReference type="CDD" id="cd00211">
    <property type="entry name" value="PTS_IIA_fru"/>
    <property type="match status" value="1"/>
</dbReference>
<dbReference type="GO" id="GO:0030295">
    <property type="term" value="F:protein kinase activator activity"/>
    <property type="evidence" value="ECO:0007669"/>
    <property type="project" value="TreeGrafter"/>
</dbReference>
<dbReference type="Gene3D" id="3.40.930.10">
    <property type="entry name" value="Mannitol-specific EII, Chain A"/>
    <property type="match status" value="1"/>
</dbReference>
<name>A0A931CVT7_9BACT</name>